<dbReference type="PANTHER" id="PTHR11947">
    <property type="entry name" value="PYRUVATE DEHYDROGENASE KINASE"/>
    <property type="match status" value="1"/>
</dbReference>
<dbReference type="InterPro" id="IPR036784">
    <property type="entry name" value="AK/P_DHK_N_sf"/>
</dbReference>
<dbReference type="GO" id="GO:0010906">
    <property type="term" value="P:regulation of glucose metabolic process"/>
    <property type="evidence" value="ECO:0007669"/>
    <property type="project" value="TreeGrafter"/>
</dbReference>
<dbReference type="SUPFAM" id="SSF69012">
    <property type="entry name" value="alpha-ketoacid dehydrogenase kinase, N-terminal domain"/>
    <property type="match status" value="1"/>
</dbReference>
<keyword evidence="3 6" id="KW-0418">Kinase</keyword>
<reference evidence="8 9" key="1">
    <citation type="journal article" date="2020" name="ISME J.">
        <title>Uncovering the hidden diversity of litter-decomposition mechanisms in mushroom-forming fungi.</title>
        <authorList>
            <person name="Floudas D."/>
            <person name="Bentzer J."/>
            <person name="Ahren D."/>
            <person name="Johansson T."/>
            <person name="Persson P."/>
            <person name="Tunlid A."/>
        </authorList>
    </citation>
    <scope>NUCLEOTIDE SEQUENCE [LARGE SCALE GENOMIC DNA]</scope>
    <source>
        <strain evidence="8 9">CBS 661.87</strain>
    </source>
</reference>
<keyword evidence="6" id="KW-0496">Mitochondrion</keyword>
<evidence type="ECO:0000256" key="5">
    <source>
        <dbReference type="ARBA" id="ARBA00048201"/>
    </source>
</evidence>
<dbReference type="InterPro" id="IPR039028">
    <property type="entry name" value="BCKD/PDK"/>
</dbReference>
<dbReference type="Pfam" id="PF10436">
    <property type="entry name" value="BCDHK_Adom3"/>
    <property type="match status" value="1"/>
</dbReference>
<dbReference type="EMBL" id="JAACJP010000067">
    <property type="protein sequence ID" value="KAF5367350.1"/>
    <property type="molecule type" value="Genomic_DNA"/>
</dbReference>
<comment type="caution">
    <text evidence="8">The sequence shown here is derived from an EMBL/GenBank/DDBJ whole genome shotgun (WGS) entry which is preliminary data.</text>
</comment>
<keyword evidence="9" id="KW-1185">Reference proteome</keyword>
<dbReference type="Proteomes" id="UP000565441">
    <property type="component" value="Unassembled WGS sequence"/>
</dbReference>
<protein>
    <recommendedName>
        <fullName evidence="6">Protein-serine/threonine kinase</fullName>
        <ecNumber evidence="6">2.7.11.-</ecNumber>
    </recommendedName>
</protein>
<evidence type="ECO:0000313" key="8">
    <source>
        <dbReference type="EMBL" id="KAF5367350.1"/>
    </source>
</evidence>
<evidence type="ECO:0000256" key="1">
    <source>
        <dbReference type="ARBA" id="ARBA00022679"/>
    </source>
</evidence>
<dbReference type="GO" id="GO:0005524">
    <property type="term" value="F:ATP binding"/>
    <property type="evidence" value="ECO:0007669"/>
    <property type="project" value="UniProtKB-UniRule"/>
</dbReference>
<evidence type="ECO:0000256" key="2">
    <source>
        <dbReference type="ARBA" id="ARBA00022741"/>
    </source>
</evidence>
<sequence length="331" mass="36700">MPCAAALLCQPSSLGRSAVHGQDWRSWGEVEHALTKAHPALALYTPYLTILSARLASPKVQAHTLRRLLSAPATVTSPPHLHFAAHLALIHIHASATDHTPSALQNSGNGFNRLKLRIPMERRYYADTDAVVAWPPQVQDYNKRFTRALETINSRHDPTVTTVAQGVAQGVLEWKRVQNARNIGLDIQAWLDRFYMTRIGIRFLIGQHVALNTQQAHEGYVGIICTKAPPPPTENPGARPLHIQGTLPRVSIPYDNIYDSHHFRSTFPPTAALRPNGLEWKVWLCLLVAVAAESSAVGTEGVRVKQLVRDGPRGEWGSSWCAFLTFPKRVE</sequence>
<comment type="subcellular location">
    <subcellularLocation>
        <location evidence="6">Mitochondrion matrix</location>
    </subcellularLocation>
</comment>
<accession>A0A8H5GMH0</accession>
<gene>
    <name evidence="8" type="ORF">D9615_010292</name>
</gene>
<organism evidence="8 9">
    <name type="scientific">Tricholomella constricta</name>
    <dbReference type="NCBI Taxonomy" id="117010"/>
    <lineage>
        <taxon>Eukaryota</taxon>
        <taxon>Fungi</taxon>
        <taxon>Dikarya</taxon>
        <taxon>Basidiomycota</taxon>
        <taxon>Agaricomycotina</taxon>
        <taxon>Agaricomycetes</taxon>
        <taxon>Agaricomycetidae</taxon>
        <taxon>Agaricales</taxon>
        <taxon>Tricholomatineae</taxon>
        <taxon>Lyophyllaceae</taxon>
        <taxon>Tricholomella</taxon>
    </lineage>
</organism>
<dbReference type="OrthoDB" id="1924142at2759"/>
<evidence type="ECO:0000256" key="4">
    <source>
        <dbReference type="ARBA" id="ARBA00022840"/>
    </source>
</evidence>
<comment type="similarity">
    <text evidence="6">Belongs to the PDK/BCKDK protein kinase family.</text>
</comment>
<keyword evidence="4 6" id="KW-0067">ATP-binding</keyword>
<dbReference type="Gene3D" id="1.20.140.20">
    <property type="entry name" value="Alpha-ketoacid/pyruvate dehydrogenase kinase, N-terminal domain"/>
    <property type="match status" value="1"/>
</dbReference>
<comment type="catalytic activity">
    <reaction evidence="5">
        <text>L-seryl-[pyruvate dehydrogenase E1 alpha subunit] + ATP = O-phospho-L-seryl-[pyruvate dehydrogenase E1 alpha subunit] + ADP + H(+)</text>
        <dbReference type="Rhea" id="RHEA:23052"/>
        <dbReference type="Rhea" id="RHEA-COMP:13689"/>
        <dbReference type="Rhea" id="RHEA-COMP:13690"/>
        <dbReference type="ChEBI" id="CHEBI:15378"/>
        <dbReference type="ChEBI" id="CHEBI:29999"/>
        <dbReference type="ChEBI" id="CHEBI:30616"/>
        <dbReference type="ChEBI" id="CHEBI:83421"/>
        <dbReference type="ChEBI" id="CHEBI:456216"/>
        <dbReference type="EC" id="2.7.11.2"/>
    </reaction>
</comment>
<evidence type="ECO:0000259" key="7">
    <source>
        <dbReference type="Pfam" id="PF10436"/>
    </source>
</evidence>
<dbReference type="GO" id="GO:0004740">
    <property type="term" value="F:pyruvate dehydrogenase (acetyl-transferring) kinase activity"/>
    <property type="evidence" value="ECO:0007669"/>
    <property type="project" value="UniProtKB-EC"/>
</dbReference>
<dbReference type="EC" id="2.7.11.-" evidence="6"/>
<name>A0A8H5GMH0_9AGAR</name>
<dbReference type="PANTHER" id="PTHR11947:SF3">
    <property type="entry name" value="[PYRUVATE DEHYDROGENASE (ACETYL-TRANSFERRING)] KINASE, MITOCHONDRIAL"/>
    <property type="match status" value="1"/>
</dbReference>
<evidence type="ECO:0000256" key="6">
    <source>
        <dbReference type="RuleBase" id="RU366032"/>
    </source>
</evidence>
<evidence type="ECO:0000256" key="3">
    <source>
        <dbReference type="ARBA" id="ARBA00022777"/>
    </source>
</evidence>
<dbReference type="InterPro" id="IPR018955">
    <property type="entry name" value="BCDHK/PDK_N"/>
</dbReference>
<keyword evidence="1 6" id="KW-0808">Transferase</keyword>
<dbReference type="AlphaFoldDB" id="A0A8H5GMH0"/>
<dbReference type="GO" id="GO:0005759">
    <property type="term" value="C:mitochondrial matrix"/>
    <property type="evidence" value="ECO:0007669"/>
    <property type="project" value="UniProtKB-SubCell"/>
</dbReference>
<evidence type="ECO:0000313" key="9">
    <source>
        <dbReference type="Proteomes" id="UP000565441"/>
    </source>
</evidence>
<keyword evidence="2 6" id="KW-0547">Nucleotide-binding</keyword>
<feature type="domain" description="Branched-chain alpha-ketoacid dehydrogenase kinase/Pyruvate dehydrogenase kinase N-terminal" evidence="7">
    <location>
        <begin position="123"/>
        <end position="225"/>
    </location>
</feature>
<proteinExistence type="inferred from homology"/>